<dbReference type="CDD" id="cd20743">
    <property type="entry name" value="FIX_RhsA-like"/>
    <property type="match status" value="1"/>
</dbReference>
<dbReference type="InterPro" id="IPR031325">
    <property type="entry name" value="RHS_repeat"/>
</dbReference>
<dbReference type="Pfam" id="PF20148">
    <property type="entry name" value="DUF6531"/>
    <property type="match status" value="1"/>
</dbReference>
<dbReference type="InterPro" id="IPR050708">
    <property type="entry name" value="T6SS_VgrG/RHS"/>
</dbReference>
<evidence type="ECO:0000256" key="1">
    <source>
        <dbReference type="ARBA" id="ARBA00022737"/>
    </source>
</evidence>
<dbReference type="InterPro" id="IPR045351">
    <property type="entry name" value="DUF6531"/>
</dbReference>
<dbReference type="Proteomes" id="UP000250416">
    <property type="component" value="Unassembled WGS sequence"/>
</dbReference>
<dbReference type="Pfam" id="PF03527">
    <property type="entry name" value="RHS"/>
    <property type="match status" value="1"/>
</dbReference>
<comment type="caution">
    <text evidence="5">The sequence shown here is derived from an EMBL/GenBank/DDBJ whole genome shotgun (WGS) entry which is preliminary data.</text>
</comment>
<dbReference type="InterPro" id="IPR056823">
    <property type="entry name" value="TEN-like_YD-shell"/>
</dbReference>
<dbReference type="InterPro" id="IPR006530">
    <property type="entry name" value="YD"/>
</dbReference>
<dbReference type="InterPro" id="IPR001826">
    <property type="entry name" value="RHS"/>
</dbReference>
<gene>
    <name evidence="5" type="primary">wapA_6</name>
    <name evidence="5" type="ORF">NCTC10661_02496</name>
</gene>
<evidence type="ECO:0000259" key="4">
    <source>
        <dbReference type="Pfam" id="PF25023"/>
    </source>
</evidence>
<dbReference type="Gene3D" id="2.180.10.10">
    <property type="entry name" value="RHS repeat-associated core"/>
    <property type="match status" value="2"/>
</dbReference>
<dbReference type="PANTHER" id="PTHR32305">
    <property type="match status" value="1"/>
</dbReference>
<dbReference type="RefSeq" id="WP_146774208.1">
    <property type="nucleotide sequence ID" value="NZ_CADEUP010000002.1"/>
</dbReference>
<evidence type="ECO:0000313" key="6">
    <source>
        <dbReference type="Proteomes" id="UP000250416"/>
    </source>
</evidence>
<protein>
    <submittedName>
        <fullName evidence="5">RHS family protein</fullName>
    </submittedName>
</protein>
<dbReference type="InterPro" id="IPR022385">
    <property type="entry name" value="Rhs_assc_core"/>
</dbReference>
<evidence type="ECO:0000259" key="3">
    <source>
        <dbReference type="Pfam" id="PF20148"/>
    </source>
</evidence>
<dbReference type="Pfam" id="PF25023">
    <property type="entry name" value="TEN_YD-shell"/>
    <property type="match status" value="1"/>
</dbReference>
<organism evidence="5 6">
    <name type="scientific">Burkholderia cepacia</name>
    <name type="common">Pseudomonas cepacia</name>
    <dbReference type="NCBI Taxonomy" id="292"/>
    <lineage>
        <taxon>Bacteria</taxon>
        <taxon>Pseudomonadati</taxon>
        <taxon>Pseudomonadota</taxon>
        <taxon>Betaproteobacteria</taxon>
        <taxon>Burkholderiales</taxon>
        <taxon>Burkholderiaceae</taxon>
        <taxon>Burkholderia</taxon>
        <taxon>Burkholderia cepacia complex</taxon>
    </lineage>
</organism>
<sequence>MAGQASSTSTNASRERSISVAPLNQIQLGDVALSISAFDEWLGAISHGSVNLDRLRAVAGNFPAVLNILNLADLLGDIVTLTTHPEPHASDWLSVSLNLIGLMPEPGTAAARMMLRPTLFLARQELLQASNGLVGEAALRTLTANLNNSIQGELEDLAQRIQSRLPALLDAAAAFGESLLSDLANGLEALARMKPSAPATLGASTSATTELRDPAAAFSNVYDAAYQFLRRNAAARPPLEQNSPLESPALVSTNAQALRQFAALLGKQVRRQGKATQAGCMGWVAAGLLRSLDARKAGAGQSASIKPDATSIAGRQIPGESLDVRVKERPAEQDANLCKNGAPPGSGGSISFATGAETRSHTDFALPGPFPLAWTRTYRSSLDAYDHDELGARWITPCTTRFDVQGDGLRYHGADGRSHGYPLPKVGQFHEDRIEDLLLVRASDHQLVLCRGYERRETYQRHGERFLLVQVELRGGAGLLLGYDHRVDERVVLSDLVTFQDDPSRPHTHLGTDVDAHGRIIGLWLMGEDEPLRRLCLYRYDEAGDLTLAQDENAEVWTYQYQHHLITRYTDRTGRGMNLEWQGEGPDARAVHEWADDGSFEVRLEWDSNIRLTYVTDAHGQETRHYYDRLGYTYRIIHPDKRSEWFLRDDAKNIVHHIRPDGSDDRYAYDETGNLLEHIRADGTTVHYAWDTKDQLIKISDAEGGLWLRDYDTRGRLTESIDPLGNKTEYAYNLMGLPIGITDASGKTKQLEYNANGQLTRYVDCSGKASTWAYDERGQMIQFTDAAGQVTRYRYEAGQLAAIRHPDNSEEHFERDAEGRLLTHVDALGRRTEWGYTEAGLLASRVDAAGQHLRYRWDKLGQLTVLRNENGRDSEFHYDPMGRLLAETGFDGATTRYEYEETTGKLARAVDGQRITAYTFDAMGRLVERRAALQTGDAEPGEKDWQREQFAYDFNGNMALATNADSRLQWFHDAAGNLVREHQHYISLGKPLVAVWQHEYDALNQRTATVRPDGHRVSWLTYGSGHLLALQLDERELVSYERDDLHREVARLQGNRLLQTQQWDAMGRLSEQVLARDTLQPVGPAAQTGGGSRLLVRRYRYDASGQLTDINDTRRGQLAYRYDPVGRLLEAQSRLGHETFAFDPAGNLIDPAEQREAERQRMPRIKALDNLLKQYAGTHYQYDAWGNLSKRWHQGKESRYAWDLFDRLTHFEDERLAVDYTYDALGRRLSKYSKAHYEERREAGPHWNRAERVKRNRDLQCGFTLYGWDGDTLAWESKIADEDGFGARTTHYVYEPGSFVPVAQAVRQDAILLLDQPEYGDYYRQDEDPLWMPPPPAPPIDGLAWYQCDHLGTPQELTDEHSEIVWSAEYRPWGVAQETIRKAPGKASVTNPIRFQGQYHDHETGLHYNRHRYYDPRSGRFVSKDPIGLVGGINLYEYVRNPLTWIDPLGLQASGPVLLGMGHLYRASTTPPLPSIARIGEMNAAWDAISNFPWMNDLLPGEWVGVNVPWSMPNLDRYCADGYYGESPLSKIDNSNGSCKAPYHNSKQAFVSPDGGGKKFTCTKWVIYEKRN</sequence>
<evidence type="ECO:0000313" key="5">
    <source>
        <dbReference type="EMBL" id="SPV18171.1"/>
    </source>
</evidence>
<feature type="domain" description="Teneurin-like YD-shell" evidence="4">
    <location>
        <begin position="1100"/>
        <end position="1234"/>
    </location>
</feature>
<evidence type="ECO:0000259" key="2">
    <source>
        <dbReference type="Pfam" id="PF03527"/>
    </source>
</evidence>
<keyword evidence="1" id="KW-0677">Repeat</keyword>
<dbReference type="NCBIfam" id="TIGR03696">
    <property type="entry name" value="Rhs_assc_core"/>
    <property type="match status" value="1"/>
</dbReference>
<feature type="domain" description="DUF6531" evidence="3">
    <location>
        <begin position="348"/>
        <end position="421"/>
    </location>
</feature>
<accession>A0AAE8NDG1</accession>
<reference evidence="5 6" key="1">
    <citation type="submission" date="2018-06" db="EMBL/GenBank/DDBJ databases">
        <authorList>
            <consortium name="Pathogen Informatics"/>
            <person name="Doyle S."/>
        </authorList>
    </citation>
    <scope>NUCLEOTIDE SEQUENCE [LARGE SCALE GENOMIC DNA]</scope>
    <source>
        <strain evidence="5 6">NCTC10661</strain>
    </source>
</reference>
<dbReference type="NCBIfam" id="TIGR01643">
    <property type="entry name" value="YD_repeat_2x"/>
    <property type="match status" value="7"/>
</dbReference>
<dbReference type="Pfam" id="PF05593">
    <property type="entry name" value="RHS_repeat"/>
    <property type="match status" value="5"/>
</dbReference>
<dbReference type="SUPFAM" id="SSF63829">
    <property type="entry name" value="Calcium-dependent phosphotriesterase"/>
    <property type="match status" value="1"/>
</dbReference>
<dbReference type="PRINTS" id="PR00394">
    <property type="entry name" value="RHSPROTEIN"/>
</dbReference>
<dbReference type="EMBL" id="UARD01000012">
    <property type="protein sequence ID" value="SPV18171.1"/>
    <property type="molecule type" value="Genomic_DNA"/>
</dbReference>
<proteinExistence type="predicted"/>
<dbReference type="PANTHER" id="PTHR32305:SF15">
    <property type="entry name" value="PROTEIN RHSA-RELATED"/>
    <property type="match status" value="1"/>
</dbReference>
<feature type="domain" description="RHS protein conserved region" evidence="2">
    <location>
        <begin position="1345"/>
        <end position="1375"/>
    </location>
</feature>
<name>A0AAE8NDG1_BURCE</name>